<gene>
    <name evidence="6" type="ORF">FOE78_08375</name>
</gene>
<evidence type="ECO:0000313" key="7">
    <source>
        <dbReference type="Proteomes" id="UP000319263"/>
    </source>
</evidence>
<dbReference type="InterPro" id="IPR041916">
    <property type="entry name" value="Anti_sigma_zinc_sf"/>
</dbReference>
<accession>A0A516PXL0</accession>
<dbReference type="OrthoDB" id="5242431at2"/>
<evidence type="ECO:0000256" key="1">
    <source>
        <dbReference type="ARBA" id="ARBA00023015"/>
    </source>
</evidence>
<keyword evidence="4" id="KW-0472">Membrane</keyword>
<evidence type="ECO:0000259" key="5">
    <source>
        <dbReference type="Pfam" id="PF13490"/>
    </source>
</evidence>
<organism evidence="6 7">
    <name type="scientific">Microlunatus elymi</name>
    <dbReference type="NCBI Taxonomy" id="2596828"/>
    <lineage>
        <taxon>Bacteria</taxon>
        <taxon>Bacillati</taxon>
        <taxon>Actinomycetota</taxon>
        <taxon>Actinomycetes</taxon>
        <taxon>Propionibacteriales</taxon>
        <taxon>Propionibacteriaceae</taxon>
        <taxon>Microlunatus</taxon>
    </lineage>
</organism>
<feature type="domain" description="Putative zinc-finger" evidence="5">
    <location>
        <begin position="13"/>
        <end position="38"/>
    </location>
</feature>
<feature type="compositionally biased region" description="Basic and acidic residues" evidence="3">
    <location>
        <begin position="70"/>
        <end position="85"/>
    </location>
</feature>
<keyword evidence="4" id="KW-0812">Transmembrane</keyword>
<dbReference type="EMBL" id="CP041692">
    <property type="protein sequence ID" value="QDP95910.1"/>
    <property type="molecule type" value="Genomic_DNA"/>
</dbReference>
<name>A0A516PXL0_9ACTN</name>
<dbReference type="Pfam" id="PF13490">
    <property type="entry name" value="zf-HC2"/>
    <property type="match status" value="1"/>
</dbReference>
<feature type="transmembrane region" description="Helical" evidence="4">
    <location>
        <begin position="95"/>
        <end position="119"/>
    </location>
</feature>
<evidence type="ECO:0000256" key="3">
    <source>
        <dbReference type="SAM" id="MobiDB-lite"/>
    </source>
</evidence>
<reference evidence="6 7" key="1">
    <citation type="submission" date="2019-07" db="EMBL/GenBank/DDBJ databases">
        <title>Microlunatus dokdonensis sp. nov. isolated from the rhizospheric soil of the wild plant Elymus tsukushiensis.</title>
        <authorList>
            <person name="Ghim S.-Y."/>
            <person name="Hwang Y.-J."/>
            <person name="Son J.-S."/>
            <person name="Shin J.-H."/>
        </authorList>
    </citation>
    <scope>NUCLEOTIDE SEQUENCE [LARGE SCALE GENOMIC DNA]</scope>
    <source>
        <strain evidence="6 7">KUDC0627</strain>
    </source>
</reference>
<keyword evidence="2" id="KW-0804">Transcription</keyword>
<keyword evidence="1" id="KW-0805">Transcription regulation</keyword>
<dbReference type="Gene3D" id="1.10.10.1320">
    <property type="entry name" value="Anti-sigma factor, zinc-finger domain"/>
    <property type="match status" value="1"/>
</dbReference>
<dbReference type="KEGG" id="mik:FOE78_08375"/>
<feature type="region of interest" description="Disordered" evidence="3">
    <location>
        <begin position="70"/>
        <end position="90"/>
    </location>
</feature>
<evidence type="ECO:0000256" key="2">
    <source>
        <dbReference type="ARBA" id="ARBA00023163"/>
    </source>
</evidence>
<dbReference type="Proteomes" id="UP000319263">
    <property type="component" value="Chromosome"/>
</dbReference>
<dbReference type="InterPro" id="IPR027383">
    <property type="entry name" value="Znf_put"/>
</dbReference>
<sequence>MTEPDRFADWDAAYVLGALTVPQRHAFEDHLADCADCRTAVSELAAMPGLLSQLPAAEAVALNEERLLDDHDQQAGDRGLPESIRRMSPPRGRSLPGRLLLVAVVVIALIIGGVGGYLIRDTIAGPPAPAPSVTLPNDVRLAFAPVRPSTMIAVADLTGTGSGTKINIECQYANTAGYGSTGRYALYVVDQNGDRTRGTSWPAAPGERVRTSMTSTLSLSEINSLEIDDVGTGQTIMRAIV</sequence>
<evidence type="ECO:0000256" key="4">
    <source>
        <dbReference type="SAM" id="Phobius"/>
    </source>
</evidence>
<dbReference type="RefSeq" id="WP_143985876.1">
    <property type="nucleotide sequence ID" value="NZ_CP041692.1"/>
</dbReference>
<evidence type="ECO:0000313" key="6">
    <source>
        <dbReference type="EMBL" id="QDP95910.1"/>
    </source>
</evidence>
<protein>
    <recommendedName>
        <fullName evidence="5">Putative zinc-finger domain-containing protein</fullName>
    </recommendedName>
</protein>
<keyword evidence="7" id="KW-1185">Reference proteome</keyword>
<dbReference type="AlphaFoldDB" id="A0A516PXL0"/>
<keyword evidence="4" id="KW-1133">Transmembrane helix</keyword>
<proteinExistence type="predicted"/>